<evidence type="ECO:0000256" key="1">
    <source>
        <dbReference type="SAM" id="MobiDB-lite"/>
    </source>
</evidence>
<feature type="compositionally biased region" description="Basic and acidic residues" evidence="1">
    <location>
        <begin position="1"/>
        <end position="16"/>
    </location>
</feature>
<keyword evidence="3" id="KW-1185">Reference proteome</keyword>
<organism evidence="2 3">
    <name type="scientific">Streptosporangium subroseum</name>
    <dbReference type="NCBI Taxonomy" id="106412"/>
    <lineage>
        <taxon>Bacteria</taxon>
        <taxon>Bacillati</taxon>
        <taxon>Actinomycetota</taxon>
        <taxon>Actinomycetes</taxon>
        <taxon>Streptosporangiales</taxon>
        <taxon>Streptosporangiaceae</taxon>
        <taxon>Streptosporangium</taxon>
    </lineage>
</organism>
<dbReference type="Proteomes" id="UP000198282">
    <property type="component" value="Unassembled WGS sequence"/>
</dbReference>
<sequence>MPSDTHQEAIPSRDDTQEVPPPISPQKWRCCHCGGGGLDSYGDTCRHCDGLGFC</sequence>
<dbReference type="EMBL" id="FZOD01000084">
    <property type="protein sequence ID" value="SNT61574.1"/>
    <property type="molecule type" value="Genomic_DNA"/>
</dbReference>
<accession>A0A239P4I4</accession>
<proteinExistence type="predicted"/>
<name>A0A239P4I4_9ACTN</name>
<evidence type="ECO:0000313" key="2">
    <source>
        <dbReference type="EMBL" id="SNT61574.1"/>
    </source>
</evidence>
<gene>
    <name evidence="2" type="ORF">SAMN05216276_108429</name>
</gene>
<protein>
    <submittedName>
        <fullName evidence="2">Uncharacterized protein</fullName>
    </submittedName>
</protein>
<feature type="region of interest" description="Disordered" evidence="1">
    <location>
        <begin position="1"/>
        <end position="24"/>
    </location>
</feature>
<reference evidence="2 3" key="1">
    <citation type="submission" date="2017-06" db="EMBL/GenBank/DDBJ databases">
        <authorList>
            <person name="Kim H.J."/>
            <person name="Triplett B.A."/>
        </authorList>
    </citation>
    <scope>NUCLEOTIDE SEQUENCE [LARGE SCALE GENOMIC DNA]</scope>
    <source>
        <strain evidence="2 3">CGMCC 4.2132</strain>
    </source>
</reference>
<dbReference type="AlphaFoldDB" id="A0A239P4I4"/>
<evidence type="ECO:0000313" key="3">
    <source>
        <dbReference type="Proteomes" id="UP000198282"/>
    </source>
</evidence>